<dbReference type="CDD" id="cd00093">
    <property type="entry name" value="HTH_XRE"/>
    <property type="match status" value="1"/>
</dbReference>
<dbReference type="SMART" id="SM00530">
    <property type="entry name" value="HTH_XRE"/>
    <property type="match status" value="1"/>
</dbReference>
<dbReference type="GO" id="GO:0003677">
    <property type="term" value="F:DNA binding"/>
    <property type="evidence" value="ECO:0007669"/>
    <property type="project" value="UniProtKB-KW"/>
</dbReference>
<dbReference type="PROSITE" id="PS50943">
    <property type="entry name" value="HTH_CROC1"/>
    <property type="match status" value="1"/>
</dbReference>
<dbReference type="EMBL" id="WBOS01000012">
    <property type="protein sequence ID" value="KAB2331159.1"/>
    <property type="molecule type" value="Genomic_DNA"/>
</dbReference>
<dbReference type="InterPro" id="IPR050807">
    <property type="entry name" value="TransReg_Diox_bact_type"/>
</dbReference>
<dbReference type="PANTHER" id="PTHR46797:SF1">
    <property type="entry name" value="METHYLPHOSPHONATE SYNTHASE"/>
    <property type="match status" value="1"/>
</dbReference>
<dbReference type="SUPFAM" id="SSF47413">
    <property type="entry name" value="lambda repressor-like DNA-binding domains"/>
    <property type="match status" value="1"/>
</dbReference>
<gene>
    <name evidence="3" type="ORF">F7731_18965</name>
</gene>
<dbReference type="PANTHER" id="PTHR46797">
    <property type="entry name" value="HTH-TYPE TRANSCRIPTIONAL REGULATOR"/>
    <property type="match status" value="1"/>
</dbReference>
<dbReference type="Gene3D" id="1.25.40.10">
    <property type="entry name" value="Tetratricopeptide repeat domain"/>
    <property type="match status" value="2"/>
</dbReference>
<evidence type="ECO:0000313" key="4">
    <source>
        <dbReference type="Proteomes" id="UP000481030"/>
    </source>
</evidence>
<feature type="domain" description="HTH cro/C1-type" evidence="2">
    <location>
        <begin position="6"/>
        <end position="59"/>
    </location>
</feature>
<name>A0A6L3V6Y3_9BACI</name>
<sequence>MLGERIRKIRKQKKMTLEELAGDALTKGMLSLIENNKANPSMESLHYIAERLGVEVSDLLEEISTQELRKTLDIAEELYNAKKLSETETAFKDTDKDKEIISLIKPYISSLTQGYESARLLDIYSRSLYNEKVAGWQKFSEQAADIYDQMNLTSQRAAIGILRAHEKFIDHHYDQSLEIFLNERAKIEDNHAYIDPKTRLDLDYQEAVLYFAVGQTEAATHAMERAIAYSKKHRIFYRIDDLYRLAAGYAMITKDTDKKLYYSNKLRQYGEFADDQYSILFYHLMMIETLTSNHEYAKAIQKINQCLADSNIFEILKFYFYIEKGKALYGQDRYEEALHCFEKIGIPKFTHHPIDLSLFYVVDSYKALCHLNLKNWDEALQFAKLAVDHFEPMPGNSLKEFAKETYNQIRKVAKEE</sequence>
<dbReference type="Pfam" id="PF12844">
    <property type="entry name" value="HTH_19"/>
    <property type="match status" value="1"/>
</dbReference>
<evidence type="ECO:0000256" key="1">
    <source>
        <dbReference type="ARBA" id="ARBA00023125"/>
    </source>
</evidence>
<protein>
    <submittedName>
        <fullName evidence="3">Helix-turn-helix transcriptional regulator</fullName>
    </submittedName>
</protein>
<dbReference type="SUPFAM" id="SSF48452">
    <property type="entry name" value="TPR-like"/>
    <property type="match status" value="1"/>
</dbReference>
<dbReference type="InterPro" id="IPR010982">
    <property type="entry name" value="Lambda_DNA-bd_dom_sf"/>
</dbReference>
<proteinExistence type="predicted"/>
<dbReference type="Proteomes" id="UP000481030">
    <property type="component" value="Unassembled WGS sequence"/>
</dbReference>
<comment type="caution">
    <text evidence="3">The sequence shown here is derived from an EMBL/GenBank/DDBJ whole genome shotgun (WGS) entry which is preliminary data.</text>
</comment>
<evidence type="ECO:0000313" key="3">
    <source>
        <dbReference type="EMBL" id="KAB2331159.1"/>
    </source>
</evidence>
<dbReference type="InterPro" id="IPR001387">
    <property type="entry name" value="Cro/C1-type_HTH"/>
</dbReference>
<reference evidence="3 4" key="1">
    <citation type="journal article" date="2016" name="Antonie Van Leeuwenhoek">
        <title>Bacillus depressus sp. nov., isolated from soil of a sunflower field.</title>
        <authorList>
            <person name="Wei X."/>
            <person name="Xin D."/>
            <person name="Xin Y."/>
            <person name="Zhang H."/>
            <person name="Wang T."/>
            <person name="Zhang J."/>
        </authorList>
    </citation>
    <scope>NUCLEOTIDE SEQUENCE [LARGE SCALE GENOMIC DNA]</scope>
    <source>
        <strain evidence="3 4">BZ1</strain>
    </source>
</reference>
<keyword evidence="1" id="KW-0238">DNA-binding</keyword>
<dbReference type="GO" id="GO:0005829">
    <property type="term" value="C:cytosol"/>
    <property type="evidence" value="ECO:0007669"/>
    <property type="project" value="TreeGrafter"/>
</dbReference>
<accession>A0A6L3V6Y3</accession>
<evidence type="ECO:0000259" key="2">
    <source>
        <dbReference type="PROSITE" id="PS50943"/>
    </source>
</evidence>
<dbReference type="OrthoDB" id="290878at2"/>
<organism evidence="3 4">
    <name type="scientific">Cytobacillus depressus</name>
    <dbReference type="NCBI Taxonomy" id="1602942"/>
    <lineage>
        <taxon>Bacteria</taxon>
        <taxon>Bacillati</taxon>
        <taxon>Bacillota</taxon>
        <taxon>Bacilli</taxon>
        <taxon>Bacillales</taxon>
        <taxon>Bacillaceae</taxon>
        <taxon>Cytobacillus</taxon>
    </lineage>
</organism>
<dbReference type="InterPro" id="IPR011990">
    <property type="entry name" value="TPR-like_helical_dom_sf"/>
</dbReference>
<keyword evidence="4" id="KW-1185">Reference proteome</keyword>
<dbReference type="AlphaFoldDB" id="A0A6L3V6Y3"/>
<dbReference type="GO" id="GO:0003700">
    <property type="term" value="F:DNA-binding transcription factor activity"/>
    <property type="evidence" value="ECO:0007669"/>
    <property type="project" value="TreeGrafter"/>
</dbReference>
<dbReference type="RefSeq" id="WP_151536357.1">
    <property type="nucleotide sequence ID" value="NZ_WBOS01000012.1"/>
</dbReference>